<dbReference type="SUPFAM" id="SSF46785">
    <property type="entry name" value="Winged helix' DNA-binding domain"/>
    <property type="match status" value="1"/>
</dbReference>
<dbReference type="GO" id="GO:0003700">
    <property type="term" value="F:DNA-binding transcription factor activity"/>
    <property type="evidence" value="ECO:0007669"/>
    <property type="project" value="InterPro"/>
</dbReference>
<dbReference type="EMBL" id="SLXL01000012">
    <property type="protein sequence ID" value="TCP21235.1"/>
    <property type="molecule type" value="Genomic_DNA"/>
</dbReference>
<dbReference type="SMART" id="SM00347">
    <property type="entry name" value="HTH_MARR"/>
    <property type="match status" value="1"/>
</dbReference>
<keyword evidence="3" id="KW-1185">Reference proteome</keyword>
<dbReference type="PANTHER" id="PTHR33164:SF89">
    <property type="entry name" value="MARR FAMILY REGULATORY PROTEIN"/>
    <property type="match status" value="1"/>
</dbReference>
<dbReference type="InterPro" id="IPR000835">
    <property type="entry name" value="HTH_MarR-typ"/>
</dbReference>
<dbReference type="OrthoDB" id="8447118at2"/>
<dbReference type="Proteomes" id="UP000295733">
    <property type="component" value="Unassembled WGS sequence"/>
</dbReference>
<dbReference type="PROSITE" id="PS50995">
    <property type="entry name" value="HTH_MARR_2"/>
    <property type="match status" value="1"/>
</dbReference>
<protein>
    <submittedName>
        <fullName evidence="2">MarR family transcriptional regulator</fullName>
    </submittedName>
</protein>
<evidence type="ECO:0000313" key="3">
    <source>
        <dbReference type="Proteomes" id="UP000295733"/>
    </source>
</evidence>
<dbReference type="RefSeq" id="WP_132605043.1">
    <property type="nucleotide sequence ID" value="NZ_NRRP01000003.1"/>
</dbReference>
<dbReference type="InterPro" id="IPR039422">
    <property type="entry name" value="MarR/SlyA-like"/>
</dbReference>
<reference evidence="2 3" key="1">
    <citation type="submission" date="2019-03" db="EMBL/GenBank/DDBJ databases">
        <title>Genomic Encyclopedia of Type Strains, Phase IV (KMG-IV): sequencing the most valuable type-strain genomes for metagenomic binning, comparative biology and taxonomic classification.</title>
        <authorList>
            <person name="Goeker M."/>
        </authorList>
    </citation>
    <scope>NUCLEOTIDE SEQUENCE [LARGE SCALE GENOMIC DNA]</scope>
    <source>
        <strain evidence="2 3">DSM 2781</strain>
    </source>
</reference>
<dbReference type="InterPro" id="IPR036390">
    <property type="entry name" value="WH_DNA-bd_sf"/>
</dbReference>
<evidence type="ECO:0000259" key="1">
    <source>
        <dbReference type="PROSITE" id="PS50995"/>
    </source>
</evidence>
<dbReference type="Pfam" id="PF01047">
    <property type="entry name" value="MarR"/>
    <property type="match status" value="1"/>
</dbReference>
<comment type="caution">
    <text evidence="2">The sequence shown here is derived from an EMBL/GenBank/DDBJ whole genome shotgun (WGS) entry which is preliminary data.</text>
</comment>
<dbReference type="Gene3D" id="1.10.10.10">
    <property type="entry name" value="Winged helix-like DNA-binding domain superfamily/Winged helix DNA-binding domain"/>
    <property type="match status" value="1"/>
</dbReference>
<evidence type="ECO:0000313" key="2">
    <source>
        <dbReference type="EMBL" id="TCP21235.1"/>
    </source>
</evidence>
<dbReference type="AlphaFoldDB" id="A0A4R2NJ39"/>
<accession>A0A4R2NJ39</accession>
<name>A0A4R2NJ39_RHOAD</name>
<dbReference type="InterPro" id="IPR036388">
    <property type="entry name" value="WH-like_DNA-bd_sf"/>
</dbReference>
<feature type="domain" description="HTH marR-type" evidence="1">
    <location>
        <begin position="10"/>
        <end position="142"/>
    </location>
</feature>
<dbReference type="PRINTS" id="PR00598">
    <property type="entry name" value="HTHMARR"/>
</dbReference>
<dbReference type="PANTHER" id="PTHR33164">
    <property type="entry name" value="TRANSCRIPTIONAL REGULATOR, MARR FAMILY"/>
    <property type="match status" value="1"/>
</dbReference>
<proteinExistence type="predicted"/>
<gene>
    <name evidence="2" type="ORF">EV656_11251</name>
</gene>
<organism evidence="2 3">
    <name type="scientific">Rhodovulum adriaticum</name>
    <name type="common">Rhodopseudomonas adriatica</name>
    <dbReference type="NCBI Taxonomy" id="35804"/>
    <lineage>
        <taxon>Bacteria</taxon>
        <taxon>Pseudomonadati</taxon>
        <taxon>Pseudomonadota</taxon>
        <taxon>Alphaproteobacteria</taxon>
        <taxon>Rhodobacterales</taxon>
        <taxon>Paracoccaceae</taxon>
        <taxon>Rhodovulum</taxon>
    </lineage>
</organism>
<dbReference type="GO" id="GO:0006950">
    <property type="term" value="P:response to stress"/>
    <property type="evidence" value="ECO:0007669"/>
    <property type="project" value="TreeGrafter"/>
</dbReference>
<sequence length="167" mass="18134">MAGGRVVKRSDISLVALRRILRATELYGRELAKAAGLTAVQIRVLQIVAETGRSTPKALASRMGVSQATMTTLVDRLVTKGLVERRRSETDRRQMNIFITQSGSDAIERAPDPLHDRYVHAFDGLPDWEQAMIVAALERVAGLLDAGHLDVAPVLDLGDIKKSPPAG</sequence>